<evidence type="ECO:0000259" key="8">
    <source>
        <dbReference type="PROSITE" id="PS50262"/>
    </source>
</evidence>
<evidence type="ECO:0000256" key="4">
    <source>
        <dbReference type="ARBA" id="ARBA00022989"/>
    </source>
</evidence>
<organism evidence="9 10">
    <name type="scientific">Triplophysa rosa</name>
    <name type="common">Cave loach</name>
    <dbReference type="NCBI Taxonomy" id="992332"/>
    <lineage>
        <taxon>Eukaryota</taxon>
        <taxon>Metazoa</taxon>
        <taxon>Chordata</taxon>
        <taxon>Craniata</taxon>
        <taxon>Vertebrata</taxon>
        <taxon>Euteleostomi</taxon>
        <taxon>Actinopterygii</taxon>
        <taxon>Neopterygii</taxon>
        <taxon>Teleostei</taxon>
        <taxon>Ostariophysi</taxon>
        <taxon>Cypriniformes</taxon>
        <taxon>Nemacheilidae</taxon>
        <taxon>Triplophysa</taxon>
    </lineage>
</organism>
<gene>
    <name evidence="9" type="ORF">IRJ41_020983</name>
</gene>
<dbReference type="GO" id="GO:0005886">
    <property type="term" value="C:plasma membrane"/>
    <property type="evidence" value="ECO:0007669"/>
    <property type="project" value="UniProtKB-SubCell"/>
</dbReference>
<dbReference type="PANTHER" id="PTHR24241:SF143">
    <property type="entry name" value="PYROGLUTAMYLATED RFAMIDE PEPTIDE RECEPTOR-RELATED"/>
    <property type="match status" value="1"/>
</dbReference>
<evidence type="ECO:0000256" key="2">
    <source>
        <dbReference type="ARBA" id="ARBA00022475"/>
    </source>
</evidence>
<keyword evidence="10" id="KW-1185">Reference proteome</keyword>
<feature type="transmembrane region" description="Helical" evidence="7">
    <location>
        <begin position="27"/>
        <end position="48"/>
    </location>
</feature>
<keyword evidence="5 7" id="KW-0472">Membrane</keyword>
<dbReference type="Gene3D" id="1.20.1070.10">
    <property type="entry name" value="Rhodopsin 7-helix transmembrane proteins"/>
    <property type="match status" value="1"/>
</dbReference>
<evidence type="ECO:0000256" key="5">
    <source>
        <dbReference type="ARBA" id="ARBA00023136"/>
    </source>
</evidence>
<feature type="transmembrane region" description="Helical" evidence="7">
    <location>
        <begin position="79"/>
        <end position="100"/>
    </location>
</feature>
<feature type="domain" description="G-protein coupled receptors family 1 profile" evidence="8">
    <location>
        <begin position="1"/>
        <end position="197"/>
    </location>
</feature>
<dbReference type="Proteomes" id="UP001059041">
    <property type="component" value="Linkage Group LG9"/>
</dbReference>
<dbReference type="GO" id="GO:0004930">
    <property type="term" value="F:G protein-coupled receptor activity"/>
    <property type="evidence" value="ECO:0007669"/>
    <property type="project" value="InterPro"/>
</dbReference>
<dbReference type="PROSITE" id="PS50262">
    <property type="entry name" value="G_PROTEIN_RECEP_F1_2"/>
    <property type="match status" value="1"/>
</dbReference>
<dbReference type="AlphaFoldDB" id="A0A9W7WPG1"/>
<evidence type="ECO:0000256" key="1">
    <source>
        <dbReference type="ARBA" id="ARBA00004651"/>
    </source>
</evidence>
<comment type="subcellular location">
    <subcellularLocation>
        <location evidence="1">Cell membrane</location>
        <topology evidence="1">Multi-pass membrane protein</topology>
    </subcellularLocation>
</comment>
<name>A0A9W7WPG1_TRIRA</name>
<comment type="caution">
    <text evidence="9">The sequence shown here is derived from an EMBL/GenBank/DDBJ whole genome shotgun (WGS) entry which is preliminary data.</text>
</comment>
<evidence type="ECO:0000256" key="6">
    <source>
        <dbReference type="ARBA" id="ARBA00023170"/>
    </source>
</evidence>
<dbReference type="InterPro" id="IPR000276">
    <property type="entry name" value="GPCR_Rhodpsn"/>
</dbReference>
<dbReference type="GO" id="GO:0042277">
    <property type="term" value="F:peptide binding"/>
    <property type="evidence" value="ECO:0007669"/>
    <property type="project" value="TreeGrafter"/>
</dbReference>
<sequence>MTCIAVERYQGIVHPLKIKRQCTPQRAYRMLGVVWIAAMTVGSPMLFVQQLEVKYDFLYEHQHVCCQERWSSSAHRKQYATFILVFLFVLPLGAMLLIYTRIGITLWICKQVGDSSVLNTMNHREVSKISRKKRRAIKMMVTIVVLFTVCWAPFHTVHMLFEYSYLGKKYDEITVNIIIAVTQAIGFSNSFNNPIIYAFMNENFQKNCMSTISLCIRRSGHRVDVNDKSKVCFSKTPGQEEDIFVMPSIHIVDQVASARSNTQASLSVLEERISAEDSTIHARCIRD</sequence>
<dbReference type="GO" id="GO:0032870">
    <property type="term" value="P:cellular response to hormone stimulus"/>
    <property type="evidence" value="ECO:0007669"/>
    <property type="project" value="TreeGrafter"/>
</dbReference>
<keyword evidence="2" id="KW-1003">Cell membrane</keyword>
<dbReference type="PANTHER" id="PTHR24241">
    <property type="entry name" value="NEUROPEPTIDE RECEPTOR-RELATED G-PROTEIN COUPLED RECEPTOR"/>
    <property type="match status" value="1"/>
</dbReference>
<evidence type="ECO:0000313" key="10">
    <source>
        <dbReference type="Proteomes" id="UP001059041"/>
    </source>
</evidence>
<dbReference type="InterPro" id="IPR017452">
    <property type="entry name" value="GPCR_Rhodpsn_7TM"/>
</dbReference>
<protein>
    <submittedName>
        <fullName evidence="9">Pyroglutamylated RFamide peptide receptor</fullName>
    </submittedName>
</protein>
<dbReference type="PRINTS" id="PR00237">
    <property type="entry name" value="GPCRRHODOPSN"/>
</dbReference>
<evidence type="ECO:0000256" key="3">
    <source>
        <dbReference type="ARBA" id="ARBA00022692"/>
    </source>
</evidence>
<feature type="transmembrane region" description="Helical" evidence="7">
    <location>
        <begin position="173"/>
        <end position="191"/>
    </location>
</feature>
<accession>A0A9W7WPG1</accession>
<keyword evidence="6 9" id="KW-0675">Receptor</keyword>
<reference evidence="9" key="1">
    <citation type="submission" date="2021-02" db="EMBL/GenBank/DDBJ databases">
        <title>Comparative genomics reveals that relaxation of natural selection precedes convergent phenotypic evolution of cavefish.</title>
        <authorList>
            <person name="Peng Z."/>
        </authorList>
    </citation>
    <scope>NUCLEOTIDE SEQUENCE</scope>
    <source>
        <tissue evidence="9">Muscle</tissue>
    </source>
</reference>
<evidence type="ECO:0000313" key="9">
    <source>
        <dbReference type="EMBL" id="KAI7805922.1"/>
    </source>
</evidence>
<evidence type="ECO:0000256" key="7">
    <source>
        <dbReference type="SAM" id="Phobius"/>
    </source>
</evidence>
<keyword evidence="4 7" id="KW-1133">Transmembrane helix</keyword>
<dbReference type="Pfam" id="PF00001">
    <property type="entry name" value="7tm_1"/>
    <property type="match status" value="1"/>
</dbReference>
<keyword evidence="3 7" id="KW-0812">Transmembrane</keyword>
<feature type="transmembrane region" description="Helical" evidence="7">
    <location>
        <begin position="139"/>
        <end position="161"/>
    </location>
</feature>
<dbReference type="EMBL" id="JAFHDT010000009">
    <property type="protein sequence ID" value="KAI7805922.1"/>
    <property type="molecule type" value="Genomic_DNA"/>
</dbReference>
<dbReference type="SUPFAM" id="SSF81321">
    <property type="entry name" value="Family A G protein-coupled receptor-like"/>
    <property type="match status" value="1"/>
</dbReference>
<proteinExistence type="predicted"/>